<keyword evidence="1" id="KW-0472">Membrane</keyword>
<feature type="transmembrane region" description="Helical" evidence="1">
    <location>
        <begin position="14"/>
        <end position="34"/>
    </location>
</feature>
<evidence type="ECO:0000313" key="3">
    <source>
        <dbReference type="Proteomes" id="UP000439903"/>
    </source>
</evidence>
<keyword evidence="1" id="KW-0812">Transmembrane</keyword>
<sequence length="81" mass="8880">MPTTTNPVKQTQSIGYSPTIILVVVLFIIGFFIYENQYEKLVTSPSTTVPTVYSPGILPIETYAQTPKYGVPVPGNNYHGS</sequence>
<dbReference type="AlphaFoldDB" id="A0A8H4B047"/>
<keyword evidence="1" id="KW-1133">Transmembrane helix</keyword>
<evidence type="ECO:0000313" key="2">
    <source>
        <dbReference type="EMBL" id="KAF0549455.1"/>
    </source>
</evidence>
<comment type="caution">
    <text evidence="2">The sequence shown here is derived from an EMBL/GenBank/DDBJ whole genome shotgun (WGS) entry which is preliminary data.</text>
</comment>
<evidence type="ECO:0000256" key="1">
    <source>
        <dbReference type="SAM" id="Phobius"/>
    </source>
</evidence>
<keyword evidence="3" id="KW-1185">Reference proteome</keyword>
<name>A0A8H4B047_GIGMA</name>
<gene>
    <name evidence="2" type="ORF">F8M41_025190</name>
</gene>
<dbReference type="Proteomes" id="UP000439903">
    <property type="component" value="Unassembled WGS sequence"/>
</dbReference>
<proteinExistence type="predicted"/>
<protein>
    <submittedName>
        <fullName evidence="2">Uncharacterized protein</fullName>
    </submittedName>
</protein>
<accession>A0A8H4B047</accession>
<dbReference type="EMBL" id="WTPW01000090">
    <property type="protein sequence ID" value="KAF0549455.1"/>
    <property type="molecule type" value="Genomic_DNA"/>
</dbReference>
<organism evidence="2 3">
    <name type="scientific">Gigaspora margarita</name>
    <dbReference type="NCBI Taxonomy" id="4874"/>
    <lineage>
        <taxon>Eukaryota</taxon>
        <taxon>Fungi</taxon>
        <taxon>Fungi incertae sedis</taxon>
        <taxon>Mucoromycota</taxon>
        <taxon>Glomeromycotina</taxon>
        <taxon>Glomeromycetes</taxon>
        <taxon>Diversisporales</taxon>
        <taxon>Gigasporaceae</taxon>
        <taxon>Gigaspora</taxon>
    </lineage>
</organism>
<reference evidence="2 3" key="1">
    <citation type="journal article" date="2019" name="Environ. Microbiol.">
        <title>At the nexus of three kingdoms: the genome of the mycorrhizal fungus Gigaspora margarita provides insights into plant, endobacterial and fungal interactions.</title>
        <authorList>
            <person name="Venice F."/>
            <person name="Ghignone S."/>
            <person name="Salvioli di Fossalunga A."/>
            <person name="Amselem J."/>
            <person name="Novero M."/>
            <person name="Xianan X."/>
            <person name="Sedzielewska Toro K."/>
            <person name="Morin E."/>
            <person name="Lipzen A."/>
            <person name="Grigoriev I.V."/>
            <person name="Henrissat B."/>
            <person name="Martin F.M."/>
            <person name="Bonfante P."/>
        </authorList>
    </citation>
    <scope>NUCLEOTIDE SEQUENCE [LARGE SCALE GENOMIC DNA]</scope>
    <source>
        <strain evidence="2 3">BEG34</strain>
    </source>
</reference>